<protein>
    <recommendedName>
        <fullName evidence="7">Methyltransferase domain-containing protein</fullName>
    </recommendedName>
</protein>
<evidence type="ECO:0008006" key="7">
    <source>
        <dbReference type="Google" id="ProtNLM"/>
    </source>
</evidence>
<dbReference type="Proteomes" id="UP001172673">
    <property type="component" value="Unassembled WGS sequence"/>
</dbReference>
<sequence>MSAEKERPAWYREQVTSISDDARALLETYSRIPPQEVLAHVLSIRDAGFEYGNYACVGQLRFLDHSLHKSPYYQRIVERLRSGVTLLDAGCCFGTELRYLVSREGIPGEQLYGFDIESRFINLGYDLFRDRDSLRSTLVRGDLATPLETSENAHLAGVKGNIDVVYASSVLHLWGWDGMLAAAKRLVELTSDTPGTMIVGKQLGSLDAKECPMPYGVAYRHNVGSMKSFWEQISRETGTRWLVEAETSESEAVTENRNQW</sequence>
<dbReference type="CDD" id="cd02440">
    <property type="entry name" value="AdoMet_MTases"/>
    <property type="match status" value="1"/>
</dbReference>
<dbReference type="Gene3D" id="3.40.50.150">
    <property type="entry name" value="Vaccinia Virus protein VP39"/>
    <property type="match status" value="1"/>
</dbReference>
<gene>
    <name evidence="5" type="ORF">H2200_010996</name>
</gene>
<dbReference type="InterPro" id="IPR029063">
    <property type="entry name" value="SAM-dependent_MTases_sf"/>
</dbReference>
<evidence type="ECO:0000313" key="6">
    <source>
        <dbReference type="Proteomes" id="UP001172673"/>
    </source>
</evidence>
<comment type="pathway">
    <text evidence="1">Secondary metabolite biosynthesis.</text>
</comment>
<evidence type="ECO:0000256" key="3">
    <source>
        <dbReference type="ARBA" id="ARBA00022691"/>
    </source>
</evidence>
<comment type="similarity">
    <text evidence="4">Belongs to the class I-like SAM-binding methyltransferase superfamily.</text>
</comment>
<keyword evidence="6" id="KW-1185">Reference proteome</keyword>
<dbReference type="GO" id="GO:0016740">
    <property type="term" value="F:transferase activity"/>
    <property type="evidence" value="ECO:0007669"/>
    <property type="project" value="UniProtKB-KW"/>
</dbReference>
<reference evidence="5" key="1">
    <citation type="submission" date="2022-10" db="EMBL/GenBank/DDBJ databases">
        <title>Culturing micro-colonial fungi from biological soil crusts in the Mojave desert and describing Neophaeococcomyces mojavensis, and introducing the new genera and species Taxawa tesnikishii.</title>
        <authorList>
            <person name="Kurbessoian T."/>
            <person name="Stajich J.E."/>
        </authorList>
    </citation>
    <scope>NUCLEOTIDE SEQUENCE</scope>
    <source>
        <strain evidence="5">TK_41</strain>
    </source>
</reference>
<evidence type="ECO:0000313" key="5">
    <source>
        <dbReference type="EMBL" id="KAJ9604881.1"/>
    </source>
</evidence>
<evidence type="ECO:0000256" key="1">
    <source>
        <dbReference type="ARBA" id="ARBA00005179"/>
    </source>
</evidence>
<accession>A0AA39CE22</accession>
<dbReference type="InterPro" id="IPR051654">
    <property type="entry name" value="Meroterpenoid_MTases"/>
</dbReference>
<keyword evidence="2" id="KW-0808">Transferase</keyword>
<comment type="caution">
    <text evidence="5">The sequence shown here is derived from an EMBL/GenBank/DDBJ whole genome shotgun (WGS) entry which is preliminary data.</text>
</comment>
<name>A0AA39CE22_9EURO</name>
<organism evidence="5 6">
    <name type="scientific">Cladophialophora chaetospira</name>
    <dbReference type="NCBI Taxonomy" id="386627"/>
    <lineage>
        <taxon>Eukaryota</taxon>
        <taxon>Fungi</taxon>
        <taxon>Dikarya</taxon>
        <taxon>Ascomycota</taxon>
        <taxon>Pezizomycotina</taxon>
        <taxon>Eurotiomycetes</taxon>
        <taxon>Chaetothyriomycetidae</taxon>
        <taxon>Chaetothyriales</taxon>
        <taxon>Herpotrichiellaceae</taxon>
        <taxon>Cladophialophora</taxon>
    </lineage>
</organism>
<dbReference type="SUPFAM" id="SSF53335">
    <property type="entry name" value="S-adenosyl-L-methionine-dependent methyltransferases"/>
    <property type="match status" value="1"/>
</dbReference>
<dbReference type="PANTHER" id="PTHR35897:SF1">
    <property type="entry name" value="METHYLTRANSFERASE AUSD"/>
    <property type="match status" value="1"/>
</dbReference>
<dbReference type="EMBL" id="JAPDRK010000018">
    <property type="protein sequence ID" value="KAJ9604881.1"/>
    <property type="molecule type" value="Genomic_DNA"/>
</dbReference>
<evidence type="ECO:0000256" key="2">
    <source>
        <dbReference type="ARBA" id="ARBA00022679"/>
    </source>
</evidence>
<dbReference type="PANTHER" id="PTHR35897">
    <property type="entry name" value="METHYLTRANSFERASE AUSD"/>
    <property type="match status" value="1"/>
</dbReference>
<keyword evidence="3" id="KW-0949">S-adenosyl-L-methionine</keyword>
<proteinExistence type="inferred from homology"/>
<evidence type="ECO:0000256" key="4">
    <source>
        <dbReference type="ARBA" id="ARBA00038314"/>
    </source>
</evidence>
<dbReference type="AlphaFoldDB" id="A0AA39CE22"/>